<gene>
    <name evidence="4" type="ordered locus">Poras_1048</name>
</gene>
<proteinExistence type="predicted"/>
<evidence type="ECO:0000259" key="3">
    <source>
        <dbReference type="PROSITE" id="PS50110"/>
    </source>
</evidence>
<protein>
    <submittedName>
        <fullName evidence="4">Two component transcriptional regulator, LytTR family</fullName>
    </submittedName>
</protein>
<keyword evidence="1 2" id="KW-0597">Phosphoprotein</keyword>
<dbReference type="PANTHER" id="PTHR44591:SF3">
    <property type="entry name" value="RESPONSE REGULATORY DOMAIN-CONTAINING PROTEIN"/>
    <property type="match status" value="1"/>
</dbReference>
<dbReference type="Gene3D" id="2.40.50.1020">
    <property type="entry name" value="LytTr DNA-binding domain"/>
    <property type="match status" value="1"/>
</dbReference>
<dbReference type="OrthoDB" id="1490554at2"/>
<dbReference type="SMART" id="SM00850">
    <property type="entry name" value="LytTR"/>
    <property type="match status" value="1"/>
</dbReference>
<dbReference type="GO" id="GO:0003677">
    <property type="term" value="F:DNA binding"/>
    <property type="evidence" value="ECO:0007669"/>
    <property type="project" value="InterPro"/>
</dbReference>
<dbReference type="InterPro" id="IPR011006">
    <property type="entry name" value="CheY-like_superfamily"/>
</dbReference>
<dbReference type="SMART" id="SM00448">
    <property type="entry name" value="REC"/>
    <property type="match status" value="1"/>
</dbReference>
<name>F4KKR6_PORAD</name>
<evidence type="ECO:0000313" key="4">
    <source>
        <dbReference type="EMBL" id="AEE12991.1"/>
    </source>
</evidence>
<accession>F4KKR6</accession>
<dbReference type="HOGENOM" id="CLU_000445_14_1_10"/>
<dbReference type="Pfam" id="PF04397">
    <property type="entry name" value="LytTR"/>
    <property type="match status" value="1"/>
</dbReference>
<dbReference type="AlphaFoldDB" id="F4KKR6"/>
<dbReference type="PANTHER" id="PTHR44591">
    <property type="entry name" value="STRESS RESPONSE REGULATOR PROTEIN 1"/>
    <property type="match status" value="1"/>
</dbReference>
<feature type="modified residue" description="4-aspartylphosphate" evidence="2">
    <location>
        <position position="61"/>
    </location>
</feature>
<dbReference type="GO" id="GO:0000160">
    <property type="term" value="P:phosphorelay signal transduction system"/>
    <property type="evidence" value="ECO:0007669"/>
    <property type="project" value="InterPro"/>
</dbReference>
<reference evidence="5" key="1">
    <citation type="submission" date="2011-04" db="EMBL/GenBank/DDBJ databases">
        <title>The complete genome of Porphyromonas asaccharolytica DSM 20707.</title>
        <authorList>
            <person name="Lucas S."/>
            <person name="Han J."/>
            <person name="Lapidus A."/>
            <person name="Bruce D."/>
            <person name="Goodwin L."/>
            <person name="Pitluck S."/>
            <person name="Peters L."/>
            <person name="Kyrpides N."/>
            <person name="Mavromatis K."/>
            <person name="Ivanova N."/>
            <person name="Ovchinnikova G."/>
            <person name="Pagani I."/>
            <person name="Lu M."/>
            <person name="Detter J.C."/>
            <person name="Tapia R."/>
            <person name="Han C."/>
            <person name="Land M."/>
            <person name="Hauser L."/>
            <person name="Markowitz V."/>
            <person name="Cheng J.-F."/>
            <person name="Hugenholtz P."/>
            <person name="Woyke T."/>
            <person name="Wu D."/>
            <person name="Gronow S."/>
            <person name="Wellnitz S."/>
            <person name="Brambilla E."/>
            <person name="Klenk H.-P."/>
            <person name="Eisen J.A."/>
        </authorList>
    </citation>
    <scope>NUCLEOTIDE SEQUENCE [LARGE SCALE GENOMIC DNA]</scope>
    <source>
        <strain evidence="5">ATCC 25260 / DSM 20707 / VPI 4198</strain>
    </source>
</reference>
<dbReference type="eggNOG" id="COG3279">
    <property type="taxonomic scope" value="Bacteria"/>
</dbReference>
<dbReference type="Gene3D" id="3.40.50.2300">
    <property type="match status" value="1"/>
</dbReference>
<dbReference type="EMBL" id="CP002689">
    <property type="protein sequence ID" value="AEE12991.1"/>
    <property type="molecule type" value="Genomic_DNA"/>
</dbReference>
<dbReference type="KEGG" id="pah:Poras_1048"/>
<dbReference type="InterPro" id="IPR007492">
    <property type="entry name" value="LytTR_DNA-bd_dom"/>
</dbReference>
<feature type="domain" description="Response regulatory" evidence="3">
    <location>
        <begin position="9"/>
        <end position="127"/>
    </location>
</feature>
<dbReference type="Proteomes" id="UP000006545">
    <property type="component" value="Chromosome"/>
</dbReference>
<evidence type="ECO:0000256" key="1">
    <source>
        <dbReference type="ARBA" id="ARBA00022553"/>
    </source>
</evidence>
<dbReference type="InterPro" id="IPR050595">
    <property type="entry name" value="Bact_response_regulator"/>
</dbReference>
<keyword evidence="5" id="KW-1185">Reference proteome</keyword>
<dbReference type="SUPFAM" id="SSF52172">
    <property type="entry name" value="CheY-like"/>
    <property type="match status" value="1"/>
</dbReference>
<evidence type="ECO:0000256" key="2">
    <source>
        <dbReference type="PROSITE-ProRule" id="PRU00169"/>
    </source>
</evidence>
<dbReference type="Pfam" id="PF00072">
    <property type="entry name" value="Response_reg"/>
    <property type="match status" value="1"/>
</dbReference>
<organism evidence="4 5">
    <name type="scientific">Porphyromonas asaccharolytica (strain ATCC 25260 / DSM 20707 / BCRC 10618 / CCUG 7834 / JCM 6326 / LMG 13178 / VPI 4198 / B440)</name>
    <name type="common">Bacteroides asaccharolyticus</name>
    <dbReference type="NCBI Taxonomy" id="879243"/>
    <lineage>
        <taxon>Bacteria</taxon>
        <taxon>Pseudomonadati</taxon>
        <taxon>Bacteroidota</taxon>
        <taxon>Bacteroidia</taxon>
        <taxon>Bacteroidales</taxon>
        <taxon>Porphyromonadaceae</taxon>
        <taxon>Porphyromonas</taxon>
    </lineage>
</organism>
<dbReference type="RefSeq" id="WP_004330288.1">
    <property type="nucleotide sequence ID" value="NC_015501.1"/>
</dbReference>
<dbReference type="PROSITE" id="PS50110">
    <property type="entry name" value="RESPONSE_REGULATORY"/>
    <property type="match status" value="1"/>
</dbReference>
<sequence length="259" mass="29464">MFTTIPPLRTIIADDSPEILALMRSLVEEVAPTLEIVATCTSLAEVDLAIKKFAPQLLILDIQFAPEGRTAFDLLEEWQNFRQFQLIIFSGHCEFKYAQQAIYEGAVAFLDKPIDKESLHSAIEKAAQRIYQSQETSTASTPSDQTGKWLQISTAVDTRIFHSNQIVYIQSSDGGCKIYLSDGEEIYSSKNIGVYDRELQGLHIFVRTHQSYIVNLNYIQGYTNRTERKLILRSPFPQLPSSKTGFKNLNHFFSQNRED</sequence>
<dbReference type="STRING" id="879243.Poras_1048"/>
<evidence type="ECO:0000313" key="5">
    <source>
        <dbReference type="Proteomes" id="UP000006545"/>
    </source>
</evidence>
<dbReference type="InterPro" id="IPR001789">
    <property type="entry name" value="Sig_transdc_resp-reg_receiver"/>
</dbReference>